<evidence type="ECO:0000313" key="5">
    <source>
        <dbReference type="EMBL" id="KOY16752.1"/>
    </source>
</evidence>
<comment type="caution">
    <text evidence="5">The sequence shown here is derived from an EMBL/GenBank/DDBJ whole genome shotgun (WGS) entry which is preliminary data.</text>
</comment>
<accession>A0A0M9BRN8</accession>
<keyword evidence="3" id="KW-0472">Membrane</keyword>
<dbReference type="RefSeq" id="WP_053780228.1">
    <property type="nucleotide sequence ID" value="NZ_LITU01000050.1"/>
</dbReference>
<dbReference type="Pfam" id="PF01520">
    <property type="entry name" value="Amidase_3"/>
    <property type="match status" value="1"/>
</dbReference>
<dbReference type="Gene3D" id="3.20.20.370">
    <property type="entry name" value="Glycoside hydrolase/deacetylase"/>
    <property type="match status" value="1"/>
</dbReference>
<dbReference type="Proteomes" id="UP000037688">
    <property type="component" value="Unassembled WGS sequence"/>
</dbReference>
<dbReference type="GO" id="GO:0016020">
    <property type="term" value="C:membrane"/>
    <property type="evidence" value="ECO:0007669"/>
    <property type="project" value="TreeGrafter"/>
</dbReference>
<evidence type="ECO:0000256" key="2">
    <source>
        <dbReference type="ARBA" id="ARBA00022801"/>
    </source>
</evidence>
<dbReference type="OrthoDB" id="9806267at2"/>
<dbReference type="InterPro" id="IPR011330">
    <property type="entry name" value="Glyco_hydro/deAcase_b/a-brl"/>
</dbReference>
<reference evidence="5 6" key="1">
    <citation type="submission" date="2015-08" db="EMBL/GenBank/DDBJ databases">
        <title>Draft genome sequence of cellulolytic and xylanolytic Paenibacillus sp. A59, isolated from a decaying forest soil from Patagonia, Argentina.</title>
        <authorList>
            <person name="Ghio S."/>
            <person name="Caceres A.M."/>
            <person name="Talia P."/>
            <person name="Grasso D."/>
            <person name="Campos E."/>
        </authorList>
    </citation>
    <scope>NUCLEOTIDE SEQUENCE [LARGE SCALE GENOMIC DNA]</scope>
    <source>
        <strain evidence="5 6">A59</strain>
    </source>
</reference>
<dbReference type="InterPro" id="IPR050248">
    <property type="entry name" value="Polysacc_deacetylase_ArnD"/>
</dbReference>
<evidence type="ECO:0000256" key="1">
    <source>
        <dbReference type="ARBA" id="ARBA00022723"/>
    </source>
</evidence>
<dbReference type="GO" id="GO:0046872">
    <property type="term" value="F:metal ion binding"/>
    <property type="evidence" value="ECO:0007669"/>
    <property type="project" value="UniProtKB-KW"/>
</dbReference>
<keyword evidence="1" id="KW-0479">Metal-binding</keyword>
<dbReference type="InterPro" id="IPR002508">
    <property type="entry name" value="MurNAc-LAA_cat"/>
</dbReference>
<evidence type="ECO:0000259" key="4">
    <source>
        <dbReference type="PROSITE" id="PS51677"/>
    </source>
</evidence>
<gene>
    <name evidence="5" type="ORF">AMS66_07645</name>
</gene>
<dbReference type="Gene3D" id="3.40.630.40">
    <property type="entry name" value="Zn-dependent exopeptidases"/>
    <property type="match status" value="1"/>
</dbReference>
<dbReference type="PANTHER" id="PTHR10587:SF133">
    <property type="entry name" value="CHITIN DEACETYLASE 1-RELATED"/>
    <property type="match status" value="1"/>
</dbReference>
<keyword evidence="6" id="KW-1185">Reference proteome</keyword>
<organism evidence="5 6">
    <name type="scientific">Paenibacillus xylanivorans</name>
    <dbReference type="NCBI Taxonomy" id="1705561"/>
    <lineage>
        <taxon>Bacteria</taxon>
        <taxon>Bacillati</taxon>
        <taxon>Bacillota</taxon>
        <taxon>Bacilli</taxon>
        <taxon>Bacillales</taxon>
        <taxon>Paenibacillaceae</taxon>
        <taxon>Paenibacillus</taxon>
    </lineage>
</organism>
<sequence>MINRSKRKRPIKGIYILLFFFVILMGIKAIWHTGSSMEKLMPALTRGDTTASVSVPNISLGNAKYRIVIDAGHGGKDPGATGASGQFEKGFNLSLAQRVYQLLEQEPMFEPRLTRTDDEFVALEDRAAMANDWNADALVSIHGNTYKEQTITGTETLYRHDDSIPLAQSIQDHVVKTLGFPDRGVKEEHLKVLSLSQMPAVLVEVGYLTNPDEEAFLLSSEGQEAAAQAIVEGLKTYFAQNIPHKPIENELTEVPPPVSMTEDRQGKPQKEPTFQNKVYFNGSAEDGKQVALTFDDGPDSIVTPKILDILKKNNIRATFFILGNRAKAHPDIVRRIAQEGHAIGNHSWSHPNFEQISMAEAMKEVDDTQDALEEAAGFRPILFRPPYGALGTDKMDAIHQKNLAVVNWTVDTMDWSGVSSKEIMRLVHKELKPGGIILQHTANGKNHLANTIEALQQIIPELTAEGYSFVTVPQLLHLPESQ</sequence>
<proteinExistence type="predicted"/>
<dbReference type="SUPFAM" id="SSF53187">
    <property type="entry name" value="Zn-dependent exopeptidases"/>
    <property type="match status" value="1"/>
</dbReference>
<protein>
    <submittedName>
        <fullName evidence="5">Polysaccharide deacetylase</fullName>
    </submittedName>
</protein>
<feature type="transmembrane region" description="Helical" evidence="3">
    <location>
        <begin position="12"/>
        <end position="31"/>
    </location>
</feature>
<dbReference type="CDD" id="cd02696">
    <property type="entry name" value="MurNAc-LAA"/>
    <property type="match status" value="1"/>
</dbReference>
<dbReference type="PANTHER" id="PTHR10587">
    <property type="entry name" value="GLYCOSYL TRANSFERASE-RELATED"/>
    <property type="match status" value="1"/>
</dbReference>
<dbReference type="GO" id="GO:0005975">
    <property type="term" value="P:carbohydrate metabolic process"/>
    <property type="evidence" value="ECO:0007669"/>
    <property type="project" value="InterPro"/>
</dbReference>
<dbReference type="SMART" id="SM00646">
    <property type="entry name" value="Ami_3"/>
    <property type="match status" value="1"/>
</dbReference>
<name>A0A0M9BRN8_9BACL</name>
<dbReference type="SUPFAM" id="SSF88713">
    <property type="entry name" value="Glycoside hydrolase/deacetylase"/>
    <property type="match status" value="1"/>
</dbReference>
<dbReference type="GO" id="GO:0008745">
    <property type="term" value="F:N-acetylmuramoyl-L-alanine amidase activity"/>
    <property type="evidence" value="ECO:0007669"/>
    <property type="project" value="InterPro"/>
</dbReference>
<evidence type="ECO:0000313" key="6">
    <source>
        <dbReference type="Proteomes" id="UP000037688"/>
    </source>
</evidence>
<dbReference type="CDD" id="cd10917">
    <property type="entry name" value="CE4_NodB_like_6s_7s"/>
    <property type="match status" value="1"/>
</dbReference>
<keyword evidence="3" id="KW-0812">Transmembrane</keyword>
<keyword evidence="3" id="KW-1133">Transmembrane helix</keyword>
<dbReference type="InterPro" id="IPR002509">
    <property type="entry name" value="NODB_dom"/>
</dbReference>
<evidence type="ECO:0000256" key="3">
    <source>
        <dbReference type="SAM" id="Phobius"/>
    </source>
</evidence>
<dbReference type="PATRIC" id="fig|1705561.3.peg.1357"/>
<dbReference type="Pfam" id="PF01522">
    <property type="entry name" value="Polysacc_deac_1"/>
    <property type="match status" value="1"/>
</dbReference>
<dbReference type="EMBL" id="LITU01000050">
    <property type="protein sequence ID" value="KOY16752.1"/>
    <property type="molecule type" value="Genomic_DNA"/>
</dbReference>
<dbReference type="GO" id="GO:0009253">
    <property type="term" value="P:peptidoglycan catabolic process"/>
    <property type="evidence" value="ECO:0007669"/>
    <property type="project" value="InterPro"/>
</dbReference>
<keyword evidence="2" id="KW-0378">Hydrolase</keyword>
<feature type="domain" description="NodB homology" evidence="4">
    <location>
        <begin position="288"/>
        <end position="470"/>
    </location>
</feature>
<dbReference type="PROSITE" id="PS51677">
    <property type="entry name" value="NODB"/>
    <property type="match status" value="1"/>
</dbReference>
<dbReference type="AlphaFoldDB" id="A0A0M9BRN8"/>